<organism evidence="2 3">
    <name type="scientific">Simiduia curdlanivorans</name>
    <dbReference type="NCBI Taxonomy" id="1492769"/>
    <lineage>
        <taxon>Bacteria</taxon>
        <taxon>Pseudomonadati</taxon>
        <taxon>Pseudomonadota</taxon>
        <taxon>Gammaproteobacteria</taxon>
        <taxon>Cellvibrionales</taxon>
        <taxon>Cellvibrionaceae</taxon>
        <taxon>Simiduia</taxon>
    </lineage>
</organism>
<dbReference type="CDD" id="cd08241">
    <property type="entry name" value="QOR1"/>
    <property type="match status" value="1"/>
</dbReference>
<dbReference type="Gene3D" id="3.40.50.720">
    <property type="entry name" value="NAD(P)-binding Rossmann-like Domain"/>
    <property type="match status" value="1"/>
</dbReference>
<dbReference type="InterPro" id="IPR036291">
    <property type="entry name" value="NAD(P)-bd_dom_sf"/>
</dbReference>
<accession>A0ABV8V7N5</accession>
<dbReference type="SUPFAM" id="SSF50129">
    <property type="entry name" value="GroES-like"/>
    <property type="match status" value="1"/>
</dbReference>
<gene>
    <name evidence="2" type="ORF">ACFOX3_12865</name>
</gene>
<dbReference type="InterPro" id="IPR011032">
    <property type="entry name" value="GroES-like_sf"/>
</dbReference>
<dbReference type="PANTHER" id="PTHR43677:SF4">
    <property type="entry name" value="QUINONE OXIDOREDUCTASE-LIKE PROTEIN 2"/>
    <property type="match status" value="1"/>
</dbReference>
<dbReference type="EC" id="1.-.-.-" evidence="2"/>
<dbReference type="InterPro" id="IPR002364">
    <property type="entry name" value="Quin_OxRdtase/zeta-crystal_CS"/>
</dbReference>
<protein>
    <submittedName>
        <fullName evidence="2">NADPH:quinone oxidoreductase family protein</fullName>
        <ecNumber evidence="2">1.-.-.-</ecNumber>
    </submittedName>
</protein>
<proteinExistence type="predicted"/>
<evidence type="ECO:0000313" key="3">
    <source>
        <dbReference type="Proteomes" id="UP001595840"/>
    </source>
</evidence>
<reference evidence="3" key="1">
    <citation type="journal article" date="2019" name="Int. J. Syst. Evol. Microbiol.">
        <title>The Global Catalogue of Microorganisms (GCM) 10K type strain sequencing project: providing services to taxonomists for standard genome sequencing and annotation.</title>
        <authorList>
            <consortium name="The Broad Institute Genomics Platform"/>
            <consortium name="The Broad Institute Genome Sequencing Center for Infectious Disease"/>
            <person name="Wu L."/>
            <person name="Ma J."/>
        </authorList>
    </citation>
    <scope>NUCLEOTIDE SEQUENCE [LARGE SCALE GENOMIC DNA]</scope>
    <source>
        <strain evidence="3">CECT 8570</strain>
    </source>
</reference>
<dbReference type="SUPFAM" id="SSF51735">
    <property type="entry name" value="NAD(P)-binding Rossmann-fold domains"/>
    <property type="match status" value="1"/>
</dbReference>
<dbReference type="Pfam" id="PF08240">
    <property type="entry name" value="ADH_N"/>
    <property type="match status" value="1"/>
</dbReference>
<name>A0ABV8V7N5_9GAMM</name>
<evidence type="ECO:0000259" key="1">
    <source>
        <dbReference type="SMART" id="SM00829"/>
    </source>
</evidence>
<dbReference type="InterPro" id="IPR020843">
    <property type="entry name" value="ER"/>
</dbReference>
<keyword evidence="3" id="KW-1185">Reference proteome</keyword>
<dbReference type="Pfam" id="PF00107">
    <property type="entry name" value="ADH_zinc_N"/>
    <property type="match status" value="1"/>
</dbReference>
<keyword evidence="2" id="KW-0560">Oxidoreductase</keyword>
<dbReference type="EMBL" id="JBHSCX010000020">
    <property type="protein sequence ID" value="MFC4363198.1"/>
    <property type="molecule type" value="Genomic_DNA"/>
</dbReference>
<comment type="caution">
    <text evidence="2">The sequence shown here is derived from an EMBL/GenBank/DDBJ whole genome shotgun (WGS) entry which is preliminary data.</text>
</comment>
<dbReference type="InterPro" id="IPR013154">
    <property type="entry name" value="ADH-like_N"/>
</dbReference>
<sequence>MKAVICKNFGPLDQLHYGDLPDPVAKPDEVVIRVEACGVNFPDGLLVQGLYQMKPPTPFVPGTEAAGTIESVGAEVKHLKAGQRVVCCNLLNCYAEKLAINAKMVLPLPNQIPFEEAAGLITAHATAHHALKQRANIQPGETLLVTGAAGGTGLAAVQIGKAMGARVIAAASSVEKLEQARLNGADILINYSEKDLKTELKTITNGQGVDVVYECVGGDTFDACARNMAWNGRLLVVGFASGKIPELAVNLALVKGFSLVGVFWGTFTQKQPKDFGANMQELLQWYLAGKVKVVVDQVFALEDTVKALEKVMSRKVIGKVILKP</sequence>
<dbReference type="GO" id="GO:0016491">
    <property type="term" value="F:oxidoreductase activity"/>
    <property type="evidence" value="ECO:0007669"/>
    <property type="project" value="UniProtKB-KW"/>
</dbReference>
<dbReference type="Gene3D" id="3.90.180.10">
    <property type="entry name" value="Medium-chain alcohol dehydrogenases, catalytic domain"/>
    <property type="match status" value="1"/>
</dbReference>
<evidence type="ECO:0000313" key="2">
    <source>
        <dbReference type="EMBL" id="MFC4363198.1"/>
    </source>
</evidence>
<dbReference type="PROSITE" id="PS01162">
    <property type="entry name" value="QOR_ZETA_CRYSTAL"/>
    <property type="match status" value="1"/>
</dbReference>
<dbReference type="InterPro" id="IPR051397">
    <property type="entry name" value="Zn-ADH-like_protein"/>
</dbReference>
<feature type="domain" description="Enoyl reductase (ER)" evidence="1">
    <location>
        <begin position="10"/>
        <end position="322"/>
    </location>
</feature>
<dbReference type="PANTHER" id="PTHR43677">
    <property type="entry name" value="SHORT-CHAIN DEHYDROGENASE/REDUCTASE"/>
    <property type="match status" value="1"/>
</dbReference>
<dbReference type="RefSeq" id="WP_290260855.1">
    <property type="nucleotide sequence ID" value="NZ_JAUFQG010000004.1"/>
</dbReference>
<dbReference type="Proteomes" id="UP001595840">
    <property type="component" value="Unassembled WGS sequence"/>
</dbReference>
<dbReference type="SMART" id="SM00829">
    <property type="entry name" value="PKS_ER"/>
    <property type="match status" value="1"/>
</dbReference>
<dbReference type="InterPro" id="IPR013149">
    <property type="entry name" value="ADH-like_C"/>
</dbReference>